<dbReference type="PANTHER" id="PTHR46162:SF65">
    <property type="entry name" value="F9D12.8 PROTEIN-RELATED"/>
    <property type="match status" value="1"/>
</dbReference>
<dbReference type="PROSITE" id="PS50144">
    <property type="entry name" value="MATH"/>
    <property type="match status" value="2"/>
</dbReference>
<sequence length="309" mass="35548">MTSFEIYREADPVTTKEIRDVAPTHYVLKIESFSLFAKNNKEKYESNEFEAGGYKWKLILYPNGDKSRNGEDHISIYLAVSGTSAFQSGGAIHVAVSFSLYDQVRDRYLTEQGRVTRLHVLKAQWGVPRYIPLKFFTDPSNGYLVDDTCVFGVEVFVVKSSGVGERVRMLEESTPYTYEWKTSRLSSSEDESRYSDMFTVGVYKWKVYMRPRGDSNNRGKNLSMFLWLYNTEDLASNEKVNVRFVIRLKSQNNVVLRQPEVVTTWFSRSIPIYSWPSFMPLKMVRESVKDDPCVIEVEITVVGTASKLA</sequence>
<dbReference type="SMART" id="SM00061">
    <property type="entry name" value="MATH"/>
    <property type="match status" value="2"/>
</dbReference>
<dbReference type="AlphaFoldDB" id="A0A058ZYF0"/>
<dbReference type="Gene3D" id="2.60.210.10">
    <property type="entry name" value="Apoptosis, Tumor Necrosis Factor Receptor Associated Protein 2, Chain A"/>
    <property type="match status" value="2"/>
</dbReference>
<dbReference type="InterPro" id="IPR002083">
    <property type="entry name" value="MATH/TRAF_dom"/>
</dbReference>
<evidence type="ECO:0000259" key="1">
    <source>
        <dbReference type="PROSITE" id="PS50144"/>
    </source>
</evidence>
<proteinExistence type="predicted"/>
<dbReference type="PANTHER" id="PTHR46162">
    <property type="entry name" value="TRAF-LIKE FAMILY PROTEIN"/>
    <property type="match status" value="1"/>
</dbReference>
<dbReference type="OMA" id="ACHTICI"/>
<dbReference type="InterPro" id="IPR008974">
    <property type="entry name" value="TRAF-like"/>
</dbReference>
<feature type="domain" description="MATH" evidence="1">
    <location>
        <begin position="175"/>
        <end position="299"/>
    </location>
</feature>
<dbReference type="Pfam" id="PF22486">
    <property type="entry name" value="MATH_2"/>
    <property type="match status" value="2"/>
</dbReference>
<reference evidence="2" key="1">
    <citation type="submission" date="2013-07" db="EMBL/GenBank/DDBJ databases">
        <title>The genome of Eucalyptus grandis.</title>
        <authorList>
            <person name="Schmutz J."/>
            <person name="Hayes R."/>
            <person name="Myburg A."/>
            <person name="Tuskan G."/>
            <person name="Grattapaglia D."/>
            <person name="Rokhsar D.S."/>
        </authorList>
    </citation>
    <scope>NUCLEOTIDE SEQUENCE</scope>
    <source>
        <tissue evidence="2">Leaf extractions</tissue>
    </source>
</reference>
<organism evidence="2">
    <name type="scientific">Eucalyptus grandis</name>
    <name type="common">Flooded gum</name>
    <dbReference type="NCBI Taxonomy" id="71139"/>
    <lineage>
        <taxon>Eukaryota</taxon>
        <taxon>Viridiplantae</taxon>
        <taxon>Streptophyta</taxon>
        <taxon>Embryophyta</taxon>
        <taxon>Tracheophyta</taxon>
        <taxon>Spermatophyta</taxon>
        <taxon>Magnoliopsida</taxon>
        <taxon>eudicotyledons</taxon>
        <taxon>Gunneridae</taxon>
        <taxon>Pentapetalae</taxon>
        <taxon>rosids</taxon>
        <taxon>malvids</taxon>
        <taxon>Myrtales</taxon>
        <taxon>Myrtaceae</taxon>
        <taxon>Myrtoideae</taxon>
        <taxon>Eucalypteae</taxon>
        <taxon>Eucalyptus</taxon>
    </lineage>
</organism>
<dbReference type="eggNOG" id="KOG1987">
    <property type="taxonomic scope" value="Eukaryota"/>
</dbReference>
<evidence type="ECO:0000313" key="2">
    <source>
        <dbReference type="EMBL" id="KCW46803.1"/>
    </source>
</evidence>
<feature type="domain" description="MATH" evidence="1">
    <location>
        <begin position="23"/>
        <end position="155"/>
    </location>
</feature>
<dbReference type="Gramene" id="KCW46803">
    <property type="protein sequence ID" value="KCW46803"/>
    <property type="gene ID" value="EUGRSUZ_K00609"/>
</dbReference>
<dbReference type="InParanoid" id="A0A058ZYF0"/>
<dbReference type="CDD" id="cd00121">
    <property type="entry name" value="MATH"/>
    <property type="match status" value="2"/>
</dbReference>
<dbReference type="EMBL" id="KK198763">
    <property type="protein sequence ID" value="KCW46803.1"/>
    <property type="molecule type" value="Genomic_DNA"/>
</dbReference>
<name>A0A058ZYF0_EUCGR</name>
<protein>
    <recommendedName>
        <fullName evidence="1">MATH domain-containing protein</fullName>
    </recommendedName>
</protein>
<dbReference type="SUPFAM" id="SSF49599">
    <property type="entry name" value="TRAF domain-like"/>
    <property type="match status" value="2"/>
</dbReference>
<accession>A0A058ZYF0</accession>
<gene>
    <name evidence="2" type="ORF">EUGRSUZ_K00609</name>
</gene>